<name>A0ABW8A8G3_9ACTN</name>
<organism evidence="1 2">
    <name type="scientific">Nonomuraea indica</name>
    <dbReference type="NCBI Taxonomy" id="1581193"/>
    <lineage>
        <taxon>Bacteria</taxon>
        <taxon>Bacillati</taxon>
        <taxon>Actinomycetota</taxon>
        <taxon>Actinomycetes</taxon>
        <taxon>Streptosporangiales</taxon>
        <taxon>Streptosporangiaceae</taxon>
        <taxon>Nonomuraea</taxon>
    </lineage>
</organism>
<keyword evidence="2" id="KW-1185">Reference proteome</keyword>
<dbReference type="EMBL" id="JBITMB010000004">
    <property type="protein sequence ID" value="MFI7442301.1"/>
    <property type="molecule type" value="Genomic_DNA"/>
</dbReference>
<dbReference type="RefSeq" id="WP_397022256.1">
    <property type="nucleotide sequence ID" value="NZ_JBITMB010000004.1"/>
</dbReference>
<accession>A0ABW8A8G3</accession>
<dbReference type="Proteomes" id="UP001612928">
    <property type="component" value="Unassembled WGS sequence"/>
</dbReference>
<gene>
    <name evidence="1" type="ORF">ACIBP5_20235</name>
</gene>
<proteinExistence type="predicted"/>
<evidence type="ECO:0000313" key="2">
    <source>
        <dbReference type="Proteomes" id="UP001612928"/>
    </source>
</evidence>
<sequence>MRSRYPIVRHRELRPFFRYDALRQRRRPLAAGRDETLVYRIGAQCTAGDVDAVTARRATAVSVVDLRPNVIVAVGRDVAAAGHVLDFPVTVTFACTVVDPVAVVHARHTEAVGDMEHFLAQDLVSLPDGVHPPGEGEELRRAVTAWLRPRAAEYWIPGVDVVFAGVDVGPAYMQEA</sequence>
<evidence type="ECO:0000313" key="1">
    <source>
        <dbReference type="EMBL" id="MFI7442301.1"/>
    </source>
</evidence>
<protein>
    <submittedName>
        <fullName evidence="1">Uncharacterized protein</fullName>
    </submittedName>
</protein>
<comment type="caution">
    <text evidence="1">The sequence shown here is derived from an EMBL/GenBank/DDBJ whole genome shotgun (WGS) entry which is preliminary data.</text>
</comment>
<reference evidence="1 2" key="1">
    <citation type="submission" date="2024-10" db="EMBL/GenBank/DDBJ databases">
        <title>The Natural Products Discovery Center: Release of the First 8490 Sequenced Strains for Exploring Actinobacteria Biosynthetic Diversity.</title>
        <authorList>
            <person name="Kalkreuter E."/>
            <person name="Kautsar S.A."/>
            <person name="Yang D."/>
            <person name="Bader C.D."/>
            <person name="Teijaro C.N."/>
            <person name="Fluegel L."/>
            <person name="Davis C.M."/>
            <person name="Simpson J.R."/>
            <person name="Lauterbach L."/>
            <person name="Steele A.D."/>
            <person name="Gui C."/>
            <person name="Meng S."/>
            <person name="Li G."/>
            <person name="Viehrig K."/>
            <person name="Ye F."/>
            <person name="Su P."/>
            <person name="Kiefer A.F."/>
            <person name="Nichols A."/>
            <person name="Cepeda A.J."/>
            <person name="Yan W."/>
            <person name="Fan B."/>
            <person name="Jiang Y."/>
            <person name="Adhikari A."/>
            <person name="Zheng C.-J."/>
            <person name="Schuster L."/>
            <person name="Cowan T.M."/>
            <person name="Smanski M.J."/>
            <person name="Chevrette M.G."/>
            <person name="De Carvalho L.P.S."/>
            <person name="Shen B."/>
        </authorList>
    </citation>
    <scope>NUCLEOTIDE SEQUENCE [LARGE SCALE GENOMIC DNA]</scope>
    <source>
        <strain evidence="1 2">NPDC049503</strain>
    </source>
</reference>